<dbReference type="InterPro" id="IPR001348">
    <property type="entry name" value="ATP_PRibTrfase_HisG"/>
</dbReference>
<evidence type="ECO:0000313" key="21">
    <source>
        <dbReference type="EMBL" id="PWR74118.1"/>
    </source>
</evidence>
<feature type="domain" description="Histidine biosynthesis HisG C-terminal" evidence="20">
    <location>
        <begin position="226"/>
        <end position="299"/>
    </location>
</feature>
<keyword evidence="8 18" id="KW-0963">Cytoplasm</keyword>
<keyword evidence="12 18" id="KW-0479">Metal-binding</keyword>
<proteinExistence type="inferred from homology"/>
<keyword evidence="16 18" id="KW-0368">Histidine biosynthesis</keyword>
<organism evidence="21 22">
    <name type="scientific">Methanospirillum lacunae</name>
    <dbReference type="NCBI Taxonomy" id="668570"/>
    <lineage>
        <taxon>Archaea</taxon>
        <taxon>Methanobacteriati</taxon>
        <taxon>Methanobacteriota</taxon>
        <taxon>Stenosarchaea group</taxon>
        <taxon>Methanomicrobia</taxon>
        <taxon>Methanomicrobiales</taxon>
        <taxon>Methanospirillaceae</taxon>
        <taxon>Methanospirillum</taxon>
    </lineage>
</organism>
<comment type="caution">
    <text evidence="21">The sequence shown here is derived from an EMBL/GenBank/DDBJ whole genome shotgun (WGS) entry which is preliminary data.</text>
</comment>
<dbReference type="GO" id="GO:0000105">
    <property type="term" value="P:L-histidine biosynthetic process"/>
    <property type="evidence" value="ECO:0007669"/>
    <property type="project" value="UniProtKB-UniRule"/>
</dbReference>
<dbReference type="InterPro" id="IPR015867">
    <property type="entry name" value="N-reg_PII/ATP_PRibTrfase_C"/>
</dbReference>
<comment type="catalytic activity">
    <reaction evidence="1 18">
        <text>1-(5-phospho-beta-D-ribosyl)-ATP + diphosphate = 5-phospho-alpha-D-ribose 1-diphosphate + ATP</text>
        <dbReference type="Rhea" id="RHEA:18473"/>
        <dbReference type="ChEBI" id="CHEBI:30616"/>
        <dbReference type="ChEBI" id="CHEBI:33019"/>
        <dbReference type="ChEBI" id="CHEBI:58017"/>
        <dbReference type="ChEBI" id="CHEBI:73183"/>
        <dbReference type="EC" id="2.4.2.17"/>
    </reaction>
</comment>
<comment type="subcellular location">
    <subcellularLocation>
        <location evidence="3 18">Cytoplasm</location>
    </subcellularLocation>
</comment>
<evidence type="ECO:0000256" key="13">
    <source>
        <dbReference type="ARBA" id="ARBA00022741"/>
    </source>
</evidence>
<dbReference type="GO" id="GO:0000287">
    <property type="term" value="F:magnesium ion binding"/>
    <property type="evidence" value="ECO:0007669"/>
    <property type="project" value="UniProtKB-UniRule"/>
</dbReference>
<dbReference type="Pfam" id="PF08029">
    <property type="entry name" value="HisG_C"/>
    <property type="match status" value="1"/>
</dbReference>
<dbReference type="NCBIfam" id="TIGR03455">
    <property type="entry name" value="HisG_C-term"/>
    <property type="match status" value="1"/>
</dbReference>
<evidence type="ECO:0000259" key="20">
    <source>
        <dbReference type="Pfam" id="PF08029"/>
    </source>
</evidence>
<dbReference type="InterPro" id="IPR011322">
    <property type="entry name" value="N-reg_PII-like_a/b"/>
</dbReference>
<dbReference type="GO" id="GO:0005524">
    <property type="term" value="F:ATP binding"/>
    <property type="evidence" value="ECO:0007669"/>
    <property type="project" value="UniProtKB-KW"/>
</dbReference>
<protein>
    <recommendedName>
        <fullName evidence="7 18">ATP phosphoribosyltransferase</fullName>
        <shortName evidence="18">ATP-PRT</shortName>
        <shortName evidence="18">ATP-PRTase</shortName>
        <ecNumber evidence="6 18">2.4.2.17</ecNumber>
    </recommendedName>
</protein>
<dbReference type="InterPro" id="IPR013820">
    <property type="entry name" value="ATP_PRibTrfase_cat"/>
</dbReference>
<evidence type="ECO:0000256" key="12">
    <source>
        <dbReference type="ARBA" id="ARBA00022723"/>
    </source>
</evidence>
<dbReference type="UniPathway" id="UPA00031">
    <property type="reaction ID" value="UER00006"/>
</dbReference>
<dbReference type="RefSeq" id="WP_109967397.1">
    <property type="nucleotide sequence ID" value="NZ_QGMY01000002.1"/>
</dbReference>
<evidence type="ECO:0000256" key="18">
    <source>
        <dbReference type="HAMAP-Rule" id="MF_00079"/>
    </source>
</evidence>
<dbReference type="EMBL" id="QGMY01000002">
    <property type="protein sequence ID" value="PWR74118.1"/>
    <property type="molecule type" value="Genomic_DNA"/>
</dbReference>
<dbReference type="AlphaFoldDB" id="A0A2V2NCF3"/>
<evidence type="ECO:0000256" key="6">
    <source>
        <dbReference type="ARBA" id="ARBA00011946"/>
    </source>
</evidence>
<evidence type="ECO:0000256" key="16">
    <source>
        <dbReference type="ARBA" id="ARBA00023102"/>
    </source>
</evidence>
<dbReference type="OrthoDB" id="33116at2157"/>
<evidence type="ECO:0000256" key="7">
    <source>
        <dbReference type="ARBA" id="ARBA00020998"/>
    </source>
</evidence>
<keyword evidence="14 18" id="KW-0067">ATP-binding</keyword>
<dbReference type="Proteomes" id="UP000245657">
    <property type="component" value="Unassembled WGS sequence"/>
</dbReference>
<comment type="pathway">
    <text evidence="4 18">Amino-acid biosynthesis; L-histidine biosynthesis; L-histidine from 5-phospho-alpha-D-ribose 1-diphosphate: step 1/9.</text>
</comment>
<evidence type="ECO:0000256" key="5">
    <source>
        <dbReference type="ARBA" id="ARBA00007955"/>
    </source>
</evidence>
<accession>A0A2V2NCF3</accession>
<evidence type="ECO:0000256" key="17">
    <source>
        <dbReference type="ARBA" id="ARBA00024861"/>
    </source>
</evidence>
<keyword evidence="22" id="KW-1185">Reference proteome</keyword>
<sequence>MDTTHVSNDKDTQILSHAIRLAIPNKGRIAEPIRDLIEKSGLGIVENSDRSLIVKTRDPHVEILYARPIDIPEYVATGVADLGITGHDMVVERGSEIIELLNLGFGRATVVLAVPEKSTYKTVTDLEGKRVSTEFPAITRKYFKKNGVKPIIVPVGGACEATPHLGISDAIVDLSSSGTTLRQNRLEVIDKVLETSTFLIGNKQSCLSKKEKIDEVHLALESVINARGKCYLMMNVERSGLDQIKDIIPGLSGPTVMEVASRPDMVAVHVVVDAEKVYQLINKVKQAGARDILVMSIERLIH</sequence>
<keyword evidence="13 18" id="KW-0547">Nucleotide-binding</keyword>
<dbReference type="InterPro" id="IPR020621">
    <property type="entry name" value="ATP-PRT_HisG_long"/>
</dbReference>
<evidence type="ECO:0000256" key="10">
    <source>
        <dbReference type="ARBA" id="ARBA00022676"/>
    </source>
</evidence>
<evidence type="ECO:0000256" key="1">
    <source>
        <dbReference type="ARBA" id="ARBA00000915"/>
    </source>
</evidence>
<evidence type="ECO:0000256" key="8">
    <source>
        <dbReference type="ARBA" id="ARBA00022490"/>
    </source>
</evidence>
<evidence type="ECO:0000313" key="22">
    <source>
        <dbReference type="Proteomes" id="UP000245657"/>
    </source>
</evidence>
<keyword evidence="10 18" id="KW-0328">Glycosyltransferase</keyword>
<dbReference type="HAMAP" id="MF_00079">
    <property type="entry name" value="HisG_Long"/>
    <property type="match status" value="1"/>
</dbReference>
<evidence type="ECO:0000259" key="19">
    <source>
        <dbReference type="Pfam" id="PF01634"/>
    </source>
</evidence>
<comment type="similarity">
    <text evidence="5 18">Belongs to the ATP phosphoribosyltransferase family. Long subfamily.</text>
</comment>
<comment type="activity regulation">
    <text evidence="18">Feedback inhibited by histidine.</text>
</comment>
<dbReference type="GO" id="GO:0003879">
    <property type="term" value="F:ATP phosphoribosyltransferase activity"/>
    <property type="evidence" value="ECO:0007669"/>
    <property type="project" value="UniProtKB-UniRule"/>
</dbReference>
<keyword evidence="11 18" id="KW-0808">Transferase</keyword>
<evidence type="ECO:0000256" key="3">
    <source>
        <dbReference type="ARBA" id="ARBA00004496"/>
    </source>
</evidence>
<evidence type="ECO:0000256" key="4">
    <source>
        <dbReference type="ARBA" id="ARBA00004667"/>
    </source>
</evidence>
<dbReference type="GO" id="GO:0005737">
    <property type="term" value="C:cytoplasm"/>
    <property type="evidence" value="ECO:0007669"/>
    <property type="project" value="UniProtKB-SubCell"/>
</dbReference>
<keyword evidence="9 18" id="KW-0028">Amino-acid biosynthesis</keyword>
<comment type="function">
    <text evidence="17 18">Catalyzes the condensation of ATP and 5-phosphoribose 1-diphosphate to form N'-(5'-phosphoribosyl)-ATP (PR-ATP). Has a crucial role in the pathway because the rate of histidine biosynthesis seems to be controlled primarily by regulation of HisG enzymatic activity.</text>
</comment>
<evidence type="ECO:0000256" key="11">
    <source>
        <dbReference type="ARBA" id="ARBA00022679"/>
    </source>
</evidence>
<dbReference type="EC" id="2.4.2.17" evidence="6 18"/>
<dbReference type="SUPFAM" id="SSF53850">
    <property type="entry name" value="Periplasmic binding protein-like II"/>
    <property type="match status" value="1"/>
</dbReference>
<feature type="domain" description="ATP phosphoribosyltransferase catalytic" evidence="19">
    <location>
        <begin position="67"/>
        <end position="221"/>
    </location>
</feature>
<dbReference type="SUPFAM" id="SSF54913">
    <property type="entry name" value="GlnB-like"/>
    <property type="match status" value="1"/>
</dbReference>
<comment type="cofactor">
    <cofactor evidence="2 18">
        <name>Mg(2+)</name>
        <dbReference type="ChEBI" id="CHEBI:18420"/>
    </cofactor>
</comment>
<dbReference type="NCBIfam" id="TIGR00070">
    <property type="entry name" value="hisG"/>
    <property type="match status" value="1"/>
</dbReference>
<dbReference type="PANTHER" id="PTHR21403">
    <property type="entry name" value="ATP PHOSPHORIBOSYLTRANSFERASE ATP-PRTASE"/>
    <property type="match status" value="1"/>
</dbReference>
<dbReference type="FunFam" id="3.30.70.120:FF:000002">
    <property type="entry name" value="ATP phosphoribosyltransferase"/>
    <property type="match status" value="1"/>
</dbReference>
<dbReference type="PROSITE" id="PS01316">
    <property type="entry name" value="ATP_P_PHORIBOSYLTR"/>
    <property type="match status" value="1"/>
</dbReference>
<keyword evidence="15 18" id="KW-0460">Magnesium</keyword>
<reference evidence="21 22" key="1">
    <citation type="submission" date="2018-05" db="EMBL/GenBank/DDBJ databases">
        <title>Draft genome of Methanospirillum lacunae Ki8-1.</title>
        <authorList>
            <person name="Dueholm M.S."/>
            <person name="Nielsen P.H."/>
            <person name="Bakmann L.F."/>
            <person name="Otzen D.E."/>
        </authorList>
    </citation>
    <scope>NUCLEOTIDE SEQUENCE [LARGE SCALE GENOMIC DNA]</scope>
    <source>
        <strain evidence="21 22">Ki8-1</strain>
    </source>
</reference>
<evidence type="ECO:0000256" key="9">
    <source>
        <dbReference type="ARBA" id="ARBA00022605"/>
    </source>
</evidence>
<dbReference type="Gene3D" id="3.30.70.120">
    <property type="match status" value="1"/>
</dbReference>
<dbReference type="InterPro" id="IPR018198">
    <property type="entry name" value="ATP_PRibTrfase_CS"/>
</dbReference>
<name>A0A2V2NCF3_9EURY</name>
<evidence type="ECO:0000256" key="14">
    <source>
        <dbReference type="ARBA" id="ARBA00022840"/>
    </source>
</evidence>
<dbReference type="Pfam" id="PF01634">
    <property type="entry name" value="HisG"/>
    <property type="match status" value="1"/>
</dbReference>
<dbReference type="InterPro" id="IPR013115">
    <property type="entry name" value="HisG_C"/>
</dbReference>
<dbReference type="Gene3D" id="3.40.190.10">
    <property type="entry name" value="Periplasmic binding protein-like II"/>
    <property type="match status" value="2"/>
</dbReference>
<evidence type="ECO:0000256" key="15">
    <source>
        <dbReference type="ARBA" id="ARBA00022842"/>
    </source>
</evidence>
<gene>
    <name evidence="18" type="primary">hisG</name>
    <name evidence="21" type="ORF">DK846_02890</name>
</gene>
<evidence type="ECO:0000256" key="2">
    <source>
        <dbReference type="ARBA" id="ARBA00001946"/>
    </source>
</evidence>
<dbReference type="PANTHER" id="PTHR21403:SF10">
    <property type="entry name" value="ATP PHOSPHORIBOSYLTRANSFERASE"/>
    <property type="match status" value="1"/>
</dbReference>